<dbReference type="Proteomes" id="UP000321049">
    <property type="component" value="Unassembled WGS sequence"/>
</dbReference>
<accession>A0A511JG95</accession>
<dbReference type="PANTHER" id="PTHR38011">
    <property type="entry name" value="DIHYDROFOLATE REDUCTASE FAMILY PROTEIN (AFU_ORTHOLOGUE AFUA_8G06820)"/>
    <property type="match status" value="1"/>
</dbReference>
<dbReference type="InterPro" id="IPR002734">
    <property type="entry name" value="RibDG_C"/>
</dbReference>
<keyword evidence="3" id="KW-0560">Oxidoreductase</keyword>
<evidence type="ECO:0000256" key="1">
    <source>
        <dbReference type="ARBA" id="ARBA00005104"/>
    </source>
</evidence>
<evidence type="ECO:0000259" key="4">
    <source>
        <dbReference type="Pfam" id="PF01872"/>
    </source>
</evidence>
<dbReference type="GO" id="GO:0008703">
    <property type="term" value="F:5-amino-6-(5-phosphoribosylamino)uracil reductase activity"/>
    <property type="evidence" value="ECO:0007669"/>
    <property type="project" value="InterPro"/>
</dbReference>
<keyword evidence="6" id="KW-1185">Reference proteome</keyword>
<reference evidence="5 6" key="1">
    <citation type="submission" date="2019-07" db="EMBL/GenBank/DDBJ databases">
        <title>Whole genome shotgun sequence of Cellulomonas terrae NBRC 100819.</title>
        <authorList>
            <person name="Hosoyama A."/>
            <person name="Uohara A."/>
            <person name="Ohji S."/>
            <person name="Ichikawa N."/>
        </authorList>
    </citation>
    <scope>NUCLEOTIDE SEQUENCE [LARGE SCALE GENOMIC DNA]</scope>
    <source>
        <strain evidence="5 6">NBRC 100819</strain>
    </source>
</reference>
<dbReference type="SUPFAM" id="SSF53597">
    <property type="entry name" value="Dihydrofolate reductase-like"/>
    <property type="match status" value="1"/>
</dbReference>
<dbReference type="AlphaFoldDB" id="A0A511JG95"/>
<dbReference type="GO" id="GO:0009231">
    <property type="term" value="P:riboflavin biosynthetic process"/>
    <property type="evidence" value="ECO:0007669"/>
    <property type="project" value="InterPro"/>
</dbReference>
<keyword evidence="2" id="KW-0521">NADP</keyword>
<feature type="domain" description="Bacterial bifunctional deaminase-reductase C-terminal" evidence="4">
    <location>
        <begin position="45"/>
        <end position="232"/>
    </location>
</feature>
<dbReference type="InterPro" id="IPR050765">
    <property type="entry name" value="Riboflavin_Biosynth_HTPR"/>
</dbReference>
<dbReference type="InterPro" id="IPR024072">
    <property type="entry name" value="DHFR-like_dom_sf"/>
</dbReference>
<dbReference type="PANTHER" id="PTHR38011:SF7">
    <property type="entry name" value="2,5-DIAMINO-6-RIBOSYLAMINO-4(3H)-PYRIMIDINONE 5'-PHOSPHATE REDUCTASE"/>
    <property type="match status" value="1"/>
</dbReference>
<protein>
    <recommendedName>
        <fullName evidence="4">Bacterial bifunctional deaminase-reductase C-terminal domain-containing protein</fullName>
    </recommendedName>
</protein>
<dbReference type="EMBL" id="BJWH01000002">
    <property type="protein sequence ID" value="GEL97021.1"/>
    <property type="molecule type" value="Genomic_DNA"/>
</dbReference>
<comment type="caution">
    <text evidence="5">The sequence shown here is derived from an EMBL/GenBank/DDBJ whole genome shotgun (WGS) entry which is preliminary data.</text>
</comment>
<evidence type="ECO:0000256" key="3">
    <source>
        <dbReference type="ARBA" id="ARBA00023002"/>
    </source>
</evidence>
<gene>
    <name evidence="5" type="ORF">CTE05_05680</name>
</gene>
<proteinExistence type="predicted"/>
<organism evidence="5 6">
    <name type="scientific">Cellulomonas terrae</name>
    <dbReference type="NCBI Taxonomy" id="311234"/>
    <lineage>
        <taxon>Bacteria</taxon>
        <taxon>Bacillati</taxon>
        <taxon>Actinomycetota</taxon>
        <taxon>Actinomycetes</taxon>
        <taxon>Micrococcales</taxon>
        <taxon>Cellulomonadaceae</taxon>
        <taxon>Cellulomonas</taxon>
    </lineage>
</organism>
<evidence type="ECO:0000256" key="2">
    <source>
        <dbReference type="ARBA" id="ARBA00022857"/>
    </source>
</evidence>
<sequence>MADVPDLPALDVLLPADAPTRLLAPRADEAELIGLFATDPATGVHVRANMVSTVDGAATGATRVSGSINGPADLRVFRVLRALADVVLVGAGTVRAERYTPLDVPAELRAARAALGRRDALELAVVTASGELPGSLLDTDRPPLVLTTASAASLGTLRARLGDDRVIVADGGTPGAVDPRAVVAALADRGLVHVLAEGGPTLLAQLVDADLVDELCLTWSPQLVGGPAGRIAHLPTWFAPARALTLSHLLHADGVLLGRWQVARLGA</sequence>
<dbReference type="Gene3D" id="3.40.430.10">
    <property type="entry name" value="Dihydrofolate Reductase, subunit A"/>
    <property type="match status" value="1"/>
</dbReference>
<evidence type="ECO:0000313" key="6">
    <source>
        <dbReference type="Proteomes" id="UP000321049"/>
    </source>
</evidence>
<dbReference type="Pfam" id="PF01872">
    <property type="entry name" value="RibD_C"/>
    <property type="match status" value="1"/>
</dbReference>
<name>A0A511JG95_9CELL</name>
<comment type="pathway">
    <text evidence="1">Cofactor biosynthesis; riboflavin biosynthesis.</text>
</comment>
<evidence type="ECO:0000313" key="5">
    <source>
        <dbReference type="EMBL" id="GEL97021.1"/>
    </source>
</evidence>